<dbReference type="Proteomes" id="UP000316714">
    <property type="component" value="Unassembled WGS sequence"/>
</dbReference>
<feature type="transmembrane region" description="Helical" evidence="1">
    <location>
        <begin position="20"/>
        <end position="42"/>
    </location>
</feature>
<keyword evidence="3" id="KW-1185">Reference proteome</keyword>
<dbReference type="AlphaFoldDB" id="A0A5C5V041"/>
<accession>A0A5C5V041</accession>
<gene>
    <name evidence="2" type="ORF">KOR34_46260</name>
</gene>
<keyword evidence="1" id="KW-0812">Transmembrane</keyword>
<keyword evidence="1" id="KW-1133">Transmembrane helix</keyword>
<evidence type="ECO:0000313" key="2">
    <source>
        <dbReference type="EMBL" id="TWT31250.1"/>
    </source>
</evidence>
<reference evidence="2 3" key="1">
    <citation type="submission" date="2019-02" db="EMBL/GenBank/DDBJ databases">
        <title>Deep-cultivation of Planctomycetes and their phenomic and genomic characterization uncovers novel biology.</title>
        <authorList>
            <person name="Wiegand S."/>
            <person name="Jogler M."/>
            <person name="Boedeker C."/>
            <person name="Pinto D."/>
            <person name="Vollmers J."/>
            <person name="Rivas-Marin E."/>
            <person name="Kohn T."/>
            <person name="Peeters S.H."/>
            <person name="Heuer A."/>
            <person name="Rast P."/>
            <person name="Oberbeckmann S."/>
            <person name="Bunk B."/>
            <person name="Jeske O."/>
            <person name="Meyerdierks A."/>
            <person name="Storesund J.E."/>
            <person name="Kallscheuer N."/>
            <person name="Luecker S."/>
            <person name="Lage O.M."/>
            <person name="Pohl T."/>
            <person name="Merkel B.J."/>
            <person name="Hornburger P."/>
            <person name="Mueller R.-W."/>
            <person name="Bruemmer F."/>
            <person name="Labrenz M."/>
            <person name="Spormann A.M."/>
            <person name="Op Den Camp H."/>
            <person name="Overmann J."/>
            <person name="Amann R."/>
            <person name="Jetten M.S.M."/>
            <person name="Mascher T."/>
            <person name="Medema M.H."/>
            <person name="Devos D.P."/>
            <person name="Kaster A.-K."/>
            <person name="Ovreas L."/>
            <person name="Rohde M."/>
            <person name="Galperin M.Y."/>
            <person name="Jogler C."/>
        </authorList>
    </citation>
    <scope>NUCLEOTIDE SEQUENCE [LARGE SCALE GENOMIC DNA]</scope>
    <source>
        <strain evidence="2 3">KOR34</strain>
    </source>
</reference>
<name>A0A5C5V041_9BACT</name>
<dbReference type="RefSeq" id="WP_146568432.1">
    <property type="nucleotide sequence ID" value="NZ_SIHJ01000004.1"/>
</dbReference>
<evidence type="ECO:0000256" key="1">
    <source>
        <dbReference type="SAM" id="Phobius"/>
    </source>
</evidence>
<organism evidence="2 3">
    <name type="scientific">Posidoniimonas corsicana</name>
    <dbReference type="NCBI Taxonomy" id="1938618"/>
    <lineage>
        <taxon>Bacteria</taxon>
        <taxon>Pseudomonadati</taxon>
        <taxon>Planctomycetota</taxon>
        <taxon>Planctomycetia</taxon>
        <taxon>Pirellulales</taxon>
        <taxon>Lacipirellulaceae</taxon>
        <taxon>Posidoniimonas</taxon>
    </lineage>
</organism>
<keyword evidence="1" id="KW-0472">Membrane</keyword>
<sequence>MLQETSEQEDSQPTPMSFQFRVRTLFVVTLLVAIPLVGFVIWDRAMDRLFDGLIKGEPGYVTTQEDWPRPLSQLLESAQASDVELGEIRVYCVANGLSSEYAWRMEETEGLLELLVKDLSLSDHTPKAEERFRAQDHLPDWWDPEERANTRYYAANVGGVGEQFLVFHDPRNESIYVHYYDNW</sequence>
<evidence type="ECO:0000313" key="3">
    <source>
        <dbReference type="Proteomes" id="UP000316714"/>
    </source>
</evidence>
<dbReference type="EMBL" id="SIHJ01000004">
    <property type="protein sequence ID" value="TWT31250.1"/>
    <property type="molecule type" value="Genomic_DNA"/>
</dbReference>
<dbReference type="OrthoDB" id="279875at2"/>
<protein>
    <submittedName>
        <fullName evidence="2">Uncharacterized protein</fullName>
    </submittedName>
</protein>
<proteinExistence type="predicted"/>
<comment type="caution">
    <text evidence="2">The sequence shown here is derived from an EMBL/GenBank/DDBJ whole genome shotgun (WGS) entry which is preliminary data.</text>
</comment>